<accession>A0A5B7GA82</accession>
<comment type="caution">
    <text evidence="1">The sequence shown here is derived from an EMBL/GenBank/DDBJ whole genome shotgun (WGS) entry which is preliminary data.</text>
</comment>
<reference evidence="1 2" key="1">
    <citation type="submission" date="2019-05" db="EMBL/GenBank/DDBJ databases">
        <title>Another draft genome of Portunus trituberculatus and its Hox gene families provides insights of decapod evolution.</title>
        <authorList>
            <person name="Jeong J.-H."/>
            <person name="Song I."/>
            <person name="Kim S."/>
            <person name="Choi T."/>
            <person name="Kim D."/>
            <person name="Ryu S."/>
            <person name="Kim W."/>
        </authorList>
    </citation>
    <scope>NUCLEOTIDE SEQUENCE [LARGE SCALE GENOMIC DNA]</scope>
    <source>
        <tissue evidence="1">Muscle</tissue>
    </source>
</reference>
<sequence>MGMTVWEYCKPLSYLIETQRNVDRQTATRLASGPDVSFVEFSQTRYCASLSEDSPHGASVATVFASHSDAANLPY</sequence>
<dbReference type="EMBL" id="VSRR010014569">
    <property type="protein sequence ID" value="MPC57180.1"/>
    <property type="molecule type" value="Genomic_DNA"/>
</dbReference>
<keyword evidence="2" id="KW-1185">Reference proteome</keyword>
<name>A0A5B7GA82_PORTR</name>
<evidence type="ECO:0000313" key="1">
    <source>
        <dbReference type="EMBL" id="MPC57180.1"/>
    </source>
</evidence>
<protein>
    <submittedName>
        <fullName evidence="1">Uncharacterized protein</fullName>
    </submittedName>
</protein>
<evidence type="ECO:0000313" key="2">
    <source>
        <dbReference type="Proteomes" id="UP000324222"/>
    </source>
</evidence>
<organism evidence="1 2">
    <name type="scientific">Portunus trituberculatus</name>
    <name type="common">Swimming crab</name>
    <name type="synonym">Neptunus trituberculatus</name>
    <dbReference type="NCBI Taxonomy" id="210409"/>
    <lineage>
        <taxon>Eukaryota</taxon>
        <taxon>Metazoa</taxon>
        <taxon>Ecdysozoa</taxon>
        <taxon>Arthropoda</taxon>
        <taxon>Crustacea</taxon>
        <taxon>Multicrustacea</taxon>
        <taxon>Malacostraca</taxon>
        <taxon>Eumalacostraca</taxon>
        <taxon>Eucarida</taxon>
        <taxon>Decapoda</taxon>
        <taxon>Pleocyemata</taxon>
        <taxon>Brachyura</taxon>
        <taxon>Eubrachyura</taxon>
        <taxon>Portunoidea</taxon>
        <taxon>Portunidae</taxon>
        <taxon>Portuninae</taxon>
        <taxon>Portunus</taxon>
    </lineage>
</organism>
<proteinExistence type="predicted"/>
<gene>
    <name evidence="1" type="ORF">E2C01_051155</name>
</gene>
<dbReference type="AlphaFoldDB" id="A0A5B7GA82"/>
<dbReference type="OrthoDB" id="6363789at2759"/>
<dbReference type="Proteomes" id="UP000324222">
    <property type="component" value="Unassembled WGS sequence"/>
</dbReference>